<dbReference type="PANTHER" id="PTHR45973">
    <property type="entry name" value="PROTEIN PHOSPHATASE 1 REGULATORY SUBUNIT SDS22-RELATED"/>
    <property type="match status" value="1"/>
</dbReference>
<keyword evidence="10" id="KW-0175">Coiled coil</keyword>
<organism evidence="12">
    <name type="scientific">Culicoides sonorensis</name>
    <name type="common">Biting midge</name>
    <dbReference type="NCBI Taxonomy" id="179676"/>
    <lineage>
        <taxon>Eukaryota</taxon>
        <taxon>Metazoa</taxon>
        <taxon>Ecdysozoa</taxon>
        <taxon>Arthropoda</taxon>
        <taxon>Hexapoda</taxon>
        <taxon>Insecta</taxon>
        <taxon>Pterygota</taxon>
        <taxon>Neoptera</taxon>
        <taxon>Endopterygota</taxon>
        <taxon>Diptera</taxon>
        <taxon>Nematocera</taxon>
        <taxon>Chironomoidea</taxon>
        <taxon>Ceratopogonidae</taxon>
        <taxon>Ceratopogoninae</taxon>
        <taxon>Culicoides</taxon>
        <taxon>Monoculicoides</taxon>
    </lineage>
</organism>
<dbReference type="AlphaFoldDB" id="A0A336M5X9"/>
<evidence type="ECO:0000256" key="5">
    <source>
        <dbReference type="ARBA" id="ARBA00022737"/>
    </source>
</evidence>
<proteinExistence type="inferred from homology"/>
<comment type="subcellular location">
    <subcellularLocation>
        <location evidence="2">Cell projection</location>
        <location evidence="2">Cilium</location>
    </subcellularLocation>
</comment>
<keyword evidence="7" id="KW-0966">Cell projection</keyword>
<evidence type="ECO:0000256" key="1">
    <source>
        <dbReference type="ARBA" id="ARBA00003843"/>
    </source>
</evidence>
<dbReference type="GO" id="GO:0005930">
    <property type="term" value="C:axoneme"/>
    <property type="evidence" value="ECO:0007669"/>
    <property type="project" value="TreeGrafter"/>
</dbReference>
<keyword evidence="4" id="KW-0433">Leucine-rich repeat</keyword>
<name>A0A336M5X9_CULSO</name>
<evidence type="ECO:0000256" key="7">
    <source>
        <dbReference type="ARBA" id="ARBA00023273"/>
    </source>
</evidence>
<accession>A0A336M5X9</accession>
<feature type="region of interest" description="Disordered" evidence="11">
    <location>
        <begin position="261"/>
        <end position="285"/>
    </location>
</feature>
<dbReference type="SMART" id="SM00365">
    <property type="entry name" value="LRR_SD22"/>
    <property type="match status" value="4"/>
</dbReference>
<dbReference type="InterPro" id="IPR050576">
    <property type="entry name" value="Cilia_flagella_integrity"/>
</dbReference>
<protein>
    <recommendedName>
        <fullName evidence="8">Dynein axonemal assembly factor 1 homolog</fullName>
    </recommendedName>
    <alternativeName>
        <fullName evidence="9">Leucine-rich repeat-containing protein 50</fullName>
    </alternativeName>
</protein>
<dbReference type="Gene3D" id="3.80.10.10">
    <property type="entry name" value="Ribonuclease Inhibitor"/>
    <property type="match status" value="2"/>
</dbReference>
<evidence type="ECO:0000256" key="8">
    <source>
        <dbReference type="ARBA" id="ARBA00024433"/>
    </source>
</evidence>
<reference evidence="12" key="1">
    <citation type="submission" date="2018-07" db="EMBL/GenBank/DDBJ databases">
        <authorList>
            <person name="Quirk P.G."/>
            <person name="Krulwich T.A."/>
        </authorList>
    </citation>
    <scope>NUCLEOTIDE SEQUENCE</scope>
</reference>
<dbReference type="InterPro" id="IPR032675">
    <property type="entry name" value="LRR_dom_sf"/>
</dbReference>
<evidence type="ECO:0000313" key="12">
    <source>
        <dbReference type="EMBL" id="SSX25635.1"/>
    </source>
</evidence>
<evidence type="ECO:0000256" key="4">
    <source>
        <dbReference type="ARBA" id="ARBA00022614"/>
    </source>
</evidence>
<dbReference type="GO" id="GO:0035082">
    <property type="term" value="P:axoneme assembly"/>
    <property type="evidence" value="ECO:0007669"/>
    <property type="project" value="TreeGrafter"/>
</dbReference>
<feature type="compositionally biased region" description="Polar residues" evidence="11">
    <location>
        <begin position="435"/>
        <end position="444"/>
    </location>
</feature>
<keyword evidence="5" id="KW-0677">Repeat</keyword>
<evidence type="ECO:0000256" key="11">
    <source>
        <dbReference type="SAM" id="MobiDB-lite"/>
    </source>
</evidence>
<dbReference type="FunFam" id="3.80.10.10:FF:000166">
    <property type="entry name" value="Dynein assembly factor 1, axonemal"/>
    <property type="match status" value="1"/>
</dbReference>
<feature type="region of interest" description="Disordered" evidence="11">
    <location>
        <begin position="428"/>
        <end position="453"/>
    </location>
</feature>
<evidence type="ECO:0000256" key="6">
    <source>
        <dbReference type="ARBA" id="ARBA00023069"/>
    </source>
</evidence>
<gene>
    <name evidence="12" type="primary">CSON012592</name>
</gene>
<evidence type="ECO:0000256" key="3">
    <source>
        <dbReference type="ARBA" id="ARBA00006453"/>
    </source>
</evidence>
<dbReference type="Pfam" id="PF14580">
    <property type="entry name" value="LRR_9"/>
    <property type="match status" value="1"/>
</dbReference>
<dbReference type="InterPro" id="IPR001611">
    <property type="entry name" value="Leu-rich_rpt"/>
</dbReference>
<evidence type="ECO:0000256" key="10">
    <source>
        <dbReference type="SAM" id="Coils"/>
    </source>
</evidence>
<dbReference type="GO" id="GO:0070840">
    <property type="term" value="F:dynein complex binding"/>
    <property type="evidence" value="ECO:0007669"/>
    <property type="project" value="TreeGrafter"/>
</dbReference>
<sequence>MSRESSLNKMTKKTILESCIKNKLYRLPHLNDVLYLHFQGYGAIENLEEYTELKCLWLESNAISEIKGLDNQKHLKCLFLQNNLIEKIENLEALTSLDTLNLCHNYIKKIENCGADKLPLLNTLNISHNCLRYANQLDELKNCTFLSVLDLSHNKIEDVVVVKILSEMPQLKVLTMTGNPVINQIPQYRKTLILECKQLTYLDSRPVFPRDRACAEAWKRGGFAEEQKEHHRWNKEERKKTRRSVNALLALRRKTTGDSNIELLRSSSDEDEDEDNKYTKSVPNNLYDDNLNLEQCTLNEWRQVEQNTCGEYCEPTKFNTNIDHTLEKRFDPLDESDFNNQDQQTTSNITNETKDQDGQVQVLENIEPNQDENENNSISSLKIPEINNKIFENVKNEATLLEIEDTQSPCESIEEKFPVKVQRSIDDDSFPITDCSESSDSPFNSHKKLPRPSNQISSEILDQIENLRLSVENAQKEDDSIENERHQDDDGVIESEFQPIISDTVLLKNFKNQTEHSCVPIIGPSLESNDIKIIGSELIENPATQIVAPALKTKRNKKNLRLPSPWKELWGSSSSDECSDTENGNEIIPKTEIKLTNSRSFTEIDISECNPNLISINNEDNSCINNPINLELQNDSSEDEIIECIENDSKITTSIKELIHEIEETESEEDSDIEECLPNVTENPIECSSTKKYSKEKEEVWEIDLQDNKINCMEKTPSEMSLVAYEPRASSFDFSKEPKDKLFLINRLLSSKSNLTYGIDNTFNVGGTSQATDMERFQAESFRERSEQLQDLCSRIYARRDEINARFDKIQALWGDFKNPYKGKSMKEHNSQGTSTADSSQSVDPIDYKKLLKDTVALVQESSILSNSYCDTKSTDPRGIDDWKSVYLLEPIQTGLMSTDIDLSKDEEKITKAIVSLIIESCVEFNMMREFQFVNFDSNLKGVVKKYRERFQKFLNYRNDKRHENVDTLMTEWRYDRGSAYDFKDIFMCEDEQVRDKIKQIIFHEYSIDLENDPEKLMHMWRMILTCKQVYLGHQTTGCGKIVMKTDETSTAEEDSSSDSE</sequence>
<dbReference type="VEuPathDB" id="VectorBase:CSON012592"/>
<comment type="function">
    <text evidence="1">Cilium-specific protein required for cilia structures.</text>
</comment>
<evidence type="ECO:0000256" key="2">
    <source>
        <dbReference type="ARBA" id="ARBA00004138"/>
    </source>
</evidence>
<dbReference type="PANTHER" id="PTHR45973:SF9">
    <property type="entry name" value="LEUCINE-RICH REPEAT-CONTAINING PROTEIN 46"/>
    <property type="match status" value="1"/>
</dbReference>
<dbReference type="SUPFAM" id="SSF52075">
    <property type="entry name" value="Outer arm dynein light chain 1"/>
    <property type="match status" value="1"/>
</dbReference>
<dbReference type="PROSITE" id="PS51450">
    <property type="entry name" value="LRR"/>
    <property type="match status" value="4"/>
</dbReference>
<dbReference type="EMBL" id="UFQT01000602">
    <property type="protein sequence ID" value="SSX25635.1"/>
    <property type="molecule type" value="Genomic_DNA"/>
</dbReference>
<dbReference type="FunFam" id="3.80.10.10:FF:000331">
    <property type="entry name" value="Dynein assembly factor 1, axonemal homolog"/>
    <property type="match status" value="1"/>
</dbReference>
<comment type="similarity">
    <text evidence="3">Belongs to the DNAAF1 family.</text>
</comment>
<evidence type="ECO:0000256" key="9">
    <source>
        <dbReference type="ARBA" id="ARBA00029577"/>
    </source>
</evidence>
<keyword evidence="6" id="KW-0969">Cilium</keyword>
<feature type="coiled-coil region" evidence="10">
    <location>
        <begin position="457"/>
        <end position="484"/>
    </location>
</feature>